<reference evidence="5" key="1">
    <citation type="submission" date="2022-01" db="EMBL/GenBank/DDBJ databases">
        <title>Corynebacterium sp. nov isolated from isolated from the feces of the greater white-fronted geese (Anser albifrons) at Poyang Lake, PR China.</title>
        <authorList>
            <person name="Liu Q."/>
        </authorList>
    </citation>
    <scope>NUCLEOTIDE SEQUENCE</scope>
    <source>
        <strain evidence="5">JCM 32435</strain>
    </source>
</reference>
<organism evidence="5 6">
    <name type="scientific">Corynebacterium uropygiale</name>
    <dbReference type="NCBI Taxonomy" id="1775911"/>
    <lineage>
        <taxon>Bacteria</taxon>
        <taxon>Bacillati</taxon>
        <taxon>Actinomycetota</taxon>
        <taxon>Actinomycetes</taxon>
        <taxon>Mycobacteriales</taxon>
        <taxon>Corynebacteriaceae</taxon>
        <taxon>Corynebacterium</taxon>
    </lineage>
</organism>
<dbReference type="EMBL" id="JAKGSI010000007">
    <property type="protein sequence ID" value="MCF4007713.1"/>
    <property type="molecule type" value="Genomic_DNA"/>
</dbReference>
<dbReference type="SMART" id="SM00479">
    <property type="entry name" value="EXOIII"/>
    <property type="match status" value="1"/>
</dbReference>
<dbReference type="AlphaFoldDB" id="A0A9X1U1K9"/>
<feature type="domain" description="Exonuclease" evidence="4">
    <location>
        <begin position="15"/>
        <end position="181"/>
    </location>
</feature>
<protein>
    <submittedName>
        <fullName evidence="5">3'-5' exonuclease</fullName>
    </submittedName>
</protein>
<dbReference type="FunFam" id="3.30.420.10:FF:000045">
    <property type="entry name" value="3'-5' exonuclease DinG"/>
    <property type="match status" value="1"/>
</dbReference>
<keyword evidence="1" id="KW-0540">Nuclease</keyword>
<dbReference type="RefSeq" id="WP_236120040.1">
    <property type="nucleotide sequence ID" value="NZ_JAKGSI010000007.1"/>
</dbReference>
<dbReference type="PANTHER" id="PTHR30231">
    <property type="entry name" value="DNA POLYMERASE III SUBUNIT EPSILON"/>
    <property type="match status" value="1"/>
</dbReference>
<proteinExistence type="predicted"/>
<evidence type="ECO:0000256" key="2">
    <source>
        <dbReference type="ARBA" id="ARBA00022801"/>
    </source>
</evidence>
<keyword evidence="6" id="KW-1185">Reference proteome</keyword>
<name>A0A9X1U1K9_9CORY</name>
<dbReference type="GO" id="GO:0003676">
    <property type="term" value="F:nucleic acid binding"/>
    <property type="evidence" value="ECO:0007669"/>
    <property type="project" value="InterPro"/>
</dbReference>
<dbReference type="SUPFAM" id="SSF53098">
    <property type="entry name" value="Ribonuclease H-like"/>
    <property type="match status" value="1"/>
</dbReference>
<evidence type="ECO:0000313" key="5">
    <source>
        <dbReference type="EMBL" id="MCF4007713.1"/>
    </source>
</evidence>
<keyword evidence="2" id="KW-0378">Hydrolase</keyword>
<dbReference type="PANTHER" id="PTHR30231:SF4">
    <property type="entry name" value="PROTEIN NEN2"/>
    <property type="match status" value="1"/>
</dbReference>
<sequence>MPPSSAGALAPLPYPVAVVDCETTGLSSEDEILELAVVLLDAQLRVETTWTSLIRPAGGVGATHIHGIREEDVAQAPSFRGVAGELASLLDGRLLAAHWARFDARFLAQECARFHVKLPSHESWTLCTCEHARTVFPDLDSHSLARCAEHCGIEHQYRHSALGDALATAELLRALHQRVPFDCHALHPLPWAELVGSVQPAEAPLSRYAWTHGGSCE</sequence>
<gene>
    <name evidence="5" type="ORF">L1O03_11115</name>
</gene>
<comment type="caution">
    <text evidence="5">The sequence shown here is derived from an EMBL/GenBank/DDBJ whole genome shotgun (WGS) entry which is preliminary data.</text>
</comment>
<dbReference type="GO" id="GO:0008408">
    <property type="term" value="F:3'-5' exonuclease activity"/>
    <property type="evidence" value="ECO:0007669"/>
    <property type="project" value="TreeGrafter"/>
</dbReference>
<dbReference type="Gene3D" id="3.30.420.10">
    <property type="entry name" value="Ribonuclease H-like superfamily/Ribonuclease H"/>
    <property type="match status" value="1"/>
</dbReference>
<dbReference type="InterPro" id="IPR013520">
    <property type="entry name" value="Ribonucl_H"/>
</dbReference>
<keyword evidence="3 5" id="KW-0269">Exonuclease</keyword>
<dbReference type="CDD" id="cd06127">
    <property type="entry name" value="DEDDh"/>
    <property type="match status" value="1"/>
</dbReference>
<evidence type="ECO:0000313" key="6">
    <source>
        <dbReference type="Proteomes" id="UP001139336"/>
    </source>
</evidence>
<dbReference type="InterPro" id="IPR012337">
    <property type="entry name" value="RNaseH-like_sf"/>
</dbReference>
<accession>A0A9X1U1K9</accession>
<evidence type="ECO:0000256" key="1">
    <source>
        <dbReference type="ARBA" id="ARBA00022722"/>
    </source>
</evidence>
<evidence type="ECO:0000256" key="3">
    <source>
        <dbReference type="ARBA" id="ARBA00022839"/>
    </source>
</evidence>
<dbReference type="Pfam" id="PF00929">
    <property type="entry name" value="RNase_T"/>
    <property type="match status" value="1"/>
</dbReference>
<dbReference type="Proteomes" id="UP001139336">
    <property type="component" value="Unassembled WGS sequence"/>
</dbReference>
<dbReference type="InterPro" id="IPR036397">
    <property type="entry name" value="RNaseH_sf"/>
</dbReference>
<evidence type="ECO:0000259" key="4">
    <source>
        <dbReference type="SMART" id="SM00479"/>
    </source>
</evidence>